<comment type="caution">
    <text evidence="2">The sequence shown here is derived from an EMBL/GenBank/DDBJ whole genome shotgun (WGS) entry which is preliminary data.</text>
</comment>
<organism evidence="2 3">
    <name type="scientific">Trifolium medium</name>
    <dbReference type="NCBI Taxonomy" id="97028"/>
    <lineage>
        <taxon>Eukaryota</taxon>
        <taxon>Viridiplantae</taxon>
        <taxon>Streptophyta</taxon>
        <taxon>Embryophyta</taxon>
        <taxon>Tracheophyta</taxon>
        <taxon>Spermatophyta</taxon>
        <taxon>Magnoliopsida</taxon>
        <taxon>eudicotyledons</taxon>
        <taxon>Gunneridae</taxon>
        <taxon>Pentapetalae</taxon>
        <taxon>rosids</taxon>
        <taxon>fabids</taxon>
        <taxon>Fabales</taxon>
        <taxon>Fabaceae</taxon>
        <taxon>Papilionoideae</taxon>
        <taxon>50 kb inversion clade</taxon>
        <taxon>NPAAA clade</taxon>
        <taxon>Hologalegina</taxon>
        <taxon>IRL clade</taxon>
        <taxon>Trifolieae</taxon>
        <taxon>Trifolium</taxon>
    </lineage>
</organism>
<feature type="region of interest" description="Disordered" evidence="1">
    <location>
        <begin position="126"/>
        <end position="159"/>
    </location>
</feature>
<sequence length="176" mass="18981">GYALGEDTCLFEDDDASEASQSDHEEGHGDPEVRRHVDALVEQFAEDFEEEDDLGSQENRKLSSNRVADEVVSVEELSKVGKVVATQPVLGMDHLVGSDDCVSGKGASHRSLDRLESPSICSPVEGLSHSVSIGGHEGSLPRSSRSKHTKSCPPVESRSVLSGPWSLEWLQDLNQG</sequence>
<keyword evidence="3" id="KW-1185">Reference proteome</keyword>
<protein>
    <recommendedName>
        <fullName evidence="4">DUF4283 domain protein</fullName>
    </recommendedName>
</protein>
<evidence type="ECO:0008006" key="4">
    <source>
        <dbReference type="Google" id="ProtNLM"/>
    </source>
</evidence>
<accession>A0A392QTT9</accession>
<dbReference type="EMBL" id="LXQA010156759">
    <property type="protein sequence ID" value="MCI27000.1"/>
    <property type="molecule type" value="Genomic_DNA"/>
</dbReference>
<evidence type="ECO:0000313" key="3">
    <source>
        <dbReference type="Proteomes" id="UP000265520"/>
    </source>
</evidence>
<dbReference type="AlphaFoldDB" id="A0A392QTT9"/>
<dbReference type="Proteomes" id="UP000265520">
    <property type="component" value="Unassembled WGS sequence"/>
</dbReference>
<proteinExistence type="predicted"/>
<evidence type="ECO:0000256" key="1">
    <source>
        <dbReference type="SAM" id="MobiDB-lite"/>
    </source>
</evidence>
<feature type="region of interest" description="Disordered" evidence="1">
    <location>
        <begin position="48"/>
        <end position="67"/>
    </location>
</feature>
<evidence type="ECO:0000313" key="2">
    <source>
        <dbReference type="EMBL" id="MCI27000.1"/>
    </source>
</evidence>
<name>A0A392QTT9_9FABA</name>
<feature type="region of interest" description="Disordered" evidence="1">
    <location>
        <begin position="1"/>
        <end position="34"/>
    </location>
</feature>
<feature type="non-terminal residue" evidence="2">
    <location>
        <position position="176"/>
    </location>
</feature>
<feature type="compositionally biased region" description="Basic and acidic residues" evidence="1">
    <location>
        <begin position="21"/>
        <end position="34"/>
    </location>
</feature>
<feature type="non-terminal residue" evidence="2">
    <location>
        <position position="1"/>
    </location>
</feature>
<reference evidence="2 3" key="1">
    <citation type="journal article" date="2018" name="Front. Plant Sci.">
        <title>Red Clover (Trifolium pratense) and Zigzag Clover (T. medium) - A Picture of Genomic Similarities and Differences.</title>
        <authorList>
            <person name="Dluhosova J."/>
            <person name="Istvanek J."/>
            <person name="Nedelnik J."/>
            <person name="Repkova J."/>
        </authorList>
    </citation>
    <scope>NUCLEOTIDE SEQUENCE [LARGE SCALE GENOMIC DNA]</scope>
    <source>
        <strain evidence="3">cv. 10/8</strain>
        <tissue evidence="2">Leaf</tissue>
    </source>
</reference>